<evidence type="ECO:0000313" key="2">
    <source>
        <dbReference type="EMBL" id="KAG9241334.1"/>
    </source>
</evidence>
<keyword evidence="3" id="KW-1185">Reference proteome</keyword>
<evidence type="ECO:0000313" key="3">
    <source>
        <dbReference type="Proteomes" id="UP000887226"/>
    </source>
</evidence>
<sequence length="872" mass="95353">MSTNAHVHGEGSTGDDASSHERNISSASRGAKLKFSRKKKKFMSLSEFEDQEAAAAAAIQCASEIRDSANSEVIDPNPSWHLTPTVPPITTHAQGLSNSPPPRNDKKLGDQLMSKKLRKTHRKAKEAAASSTTVTATVPAKETTVTLDSTTDDFTPTPTEKRFLAEAAETAMENLNPNKLTMGGTTVIAAKTLNQHAPDRVGIQHFLNQNQNTSTPSIEYSTAHSLMCDESRKVSDESFGLTQEFKQHLQRKTLNSFKYGIRTLRDADEESIDLPAATLPGRRHGAADDFDTVEWDGQGTSDLDNSPQQLPVQVKKVENLYTTAGTLVNPNSNTAPLSAPQRIQREGAGRRHAMTTPQANQQNAAYYAARPYAHNQYPQHYNPNPVNANFQHGQGLNTGCAGYGQAAPTTHPMAEYGMGAMGQFFNGQTPTSPYPVNGSGYATSTSGEKSIYENSLSTKLDSYVTNNTHAGYEYRSEFPGRVAMPKPVKSQDAESSAITQRPTIPVTITSEGLQVLSRYDNPIKDAIKDAAGNHVATLVCSTSPKPDTIAVLDLLPGKEQLTGELNRSYQFPPLGLDSPSMAQSNPLYGVISPLTAPCAPSNPPARGPQPLTAGPPGQRSHRTTNRLAANSLETQWPNQTPVLSKGAQLWQSLGYPLNQGFIDKNLYDQNQPPTHPRTPVFDTAPPEVAQKYYPNGFKPRTYKQMSALTAKETELGRQPTTADMKPFNIAKIISDNNSGARRFHMSLQQIDAEYQLRQHPDFKPDPCENFNFPPQITVAEMNAMPLHEAAEPIFKAAYATLLRYQDRGPNSDRIKSGYETSANNLVDRSKDGNKTFFGEDWGRPKTNRFGRNPRYNNNSGVTSSSGRGTHRL</sequence>
<dbReference type="AlphaFoldDB" id="A0A9P8CBW8"/>
<feature type="region of interest" description="Disordered" evidence="1">
    <location>
        <begin position="824"/>
        <end position="872"/>
    </location>
</feature>
<feature type="region of interest" description="Disordered" evidence="1">
    <location>
        <begin position="72"/>
        <end position="108"/>
    </location>
</feature>
<dbReference type="EMBL" id="MU254229">
    <property type="protein sequence ID" value="KAG9241334.1"/>
    <property type="molecule type" value="Genomic_DNA"/>
</dbReference>
<feature type="compositionally biased region" description="Polar residues" evidence="1">
    <location>
        <begin position="854"/>
        <end position="872"/>
    </location>
</feature>
<evidence type="ECO:0000256" key="1">
    <source>
        <dbReference type="SAM" id="MobiDB-lite"/>
    </source>
</evidence>
<reference evidence="2" key="1">
    <citation type="journal article" date="2021" name="IMA Fungus">
        <title>Genomic characterization of three marine fungi, including Emericellopsis atlantica sp. nov. with signatures of a generalist lifestyle and marine biomass degradation.</title>
        <authorList>
            <person name="Hagestad O.C."/>
            <person name="Hou L."/>
            <person name="Andersen J.H."/>
            <person name="Hansen E.H."/>
            <person name="Altermark B."/>
            <person name="Li C."/>
            <person name="Kuhnert E."/>
            <person name="Cox R.J."/>
            <person name="Crous P.W."/>
            <person name="Spatafora J.W."/>
            <person name="Lail K."/>
            <person name="Amirebrahimi M."/>
            <person name="Lipzen A."/>
            <person name="Pangilinan J."/>
            <person name="Andreopoulos W."/>
            <person name="Hayes R.D."/>
            <person name="Ng V."/>
            <person name="Grigoriev I.V."/>
            <person name="Jackson S.A."/>
            <person name="Sutton T.D.S."/>
            <person name="Dobson A.D.W."/>
            <person name="Rama T."/>
        </authorList>
    </citation>
    <scope>NUCLEOTIDE SEQUENCE</scope>
    <source>
        <strain evidence="2">TRa3180A</strain>
    </source>
</reference>
<accession>A0A9P8CBW8</accession>
<protein>
    <submittedName>
        <fullName evidence="2">Uncharacterized protein</fullName>
    </submittedName>
</protein>
<dbReference type="OrthoDB" id="10251048at2759"/>
<gene>
    <name evidence="2" type="ORF">BJ878DRAFT_545360</name>
</gene>
<feature type="compositionally biased region" description="Basic residues" evidence="1">
    <location>
        <begin position="31"/>
        <end position="41"/>
    </location>
</feature>
<comment type="caution">
    <text evidence="2">The sequence shown here is derived from an EMBL/GenBank/DDBJ whole genome shotgun (WGS) entry which is preliminary data.</text>
</comment>
<feature type="region of interest" description="Disordered" evidence="1">
    <location>
        <begin position="598"/>
        <end position="623"/>
    </location>
</feature>
<organism evidence="2 3">
    <name type="scientific">Calycina marina</name>
    <dbReference type="NCBI Taxonomy" id="1763456"/>
    <lineage>
        <taxon>Eukaryota</taxon>
        <taxon>Fungi</taxon>
        <taxon>Dikarya</taxon>
        <taxon>Ascomycota</taxon>
        <taxon>Pezizomycotina</taxon>
        <taxon>Leotiomycetes</taxon>
        <taxon>Helotiales</taxon>
        <taxon>Pezizellaceae</taxon>
        <taxon>Calycina</taxon>
    </lineage>
</organism>
<dbReference type="Proteomes" id="UP000887226">
    <property type="component" value="Unassembled WGS sequence"/>
</dbReference>
<proteinExistence type="predicted"/>
<name>A0A9P8CBW8_9HELO</name>
<feature type="region of interest" description="Disordered" evidence="1">
    <location>
        <begin position="1"/>
        <end position="41"/>
    </location>
</feature>